<organism evidence="5 6">
    <name type="scientific">Diaporthe helianthi</name>
    <dbReference type="NCBI Taxonomy" id="158607"/>
    <lineage>
        <taxon>Eukaryota</taxon>
        <taxon>Fungi</taxon>
        <taxon>Dikarya</taxon>
        <taxon>Ascomycota</taxon>
        <taxon>Pezizomycotina</taxon>
        <taxon>Sordariomycetes</taxon>
        <taxon>Sordariomycetidae</taxon>
        <taxon>Diaporthales</taxon>
        <taxon>Diaporthaceae</taxon>
        <taxon>Diaporthe</taxon>
    </lineage>
</organism>
<dbReference type="GO" id="GO:0004402">
    <property type="term" value="F:histone acetyltransferase activity"/>
    <property type="evidence" value="ECO:0007669"/>
    <property type="project" value="InterPro"/>
</dbReference>
<dbReference type="EMBL" id="MAVT02000041">
    <property type="protein sequence ID" value="POS80620.1"/>
    <property type="molecule type" value="Genomic_DNA"/>
</dbReference>
<dbReference type="PANTHER" id="PTHR13900:SF0">
    <property type="entry name" value="TRANSCRIPTION INITIATION FACTOR TFIID SUBUNIT 1"/>
    <property type="match status" value="1"/>
</dbReference>
<feature type="compositionally biased region" description="Acidic residues" evidence="3">
    <location>
        <begin position="64"/>
        <end position="81"/>
    </location>
</feature>
<dbReference type="STRING" id="158607.A0A2P5IDN6"/>
<keyword evidence="6" id="KW-1185">Reference proteome</keyword>
<feature type="region of interest" description="Disordered" evidence="3">
    <location>
        <begin position="1"/>
        <end position="127"/>
    </location>
</feature>
<feature type="region of interest" description="Disordered" evidence="3">
    <location>
        <begin position="994"/>
        <end position="1065"/>
    </location>
</feature>
<comment type="caution">
    <text evidence="5">The sequence shown here is derived from an EMBL/GenBank/DDBJ whole genome shotgun (WGS) entry which is preliminary data.</text>
</comment>
<feature type="compositionally biased region" description="Gly residues" evidence="3">
    <location>
        <begin position="1026"/>
        <end position="1049"/>
    </location>
</feature>
<gene>
    <name evidence="5" type="ORF">DHEL01_v201002</name>
</gene>
<protein>
    <submittedName>
        <fullName evidence="5">Histone acetyl transferase-2</fullName>
    </submittedName>
</protein>
<dbReference type="GO" id="GO:0005669">
    <property type="term" value="C:transcription factor TFIID complex"/>
    <property type="evidence" value="ECO:0007669"/>
    <property type="project" value="InterPro"/>
</dbReference>
<reference evidence="5" key="1">
    <citation type="submission" date="2017-09" db="EMBL/GenBank/DDBJ databases">
        <title>Polyketide synthases of a Diaporthe helianthi virulent isolate.</title>
        <authorList>
            <person name="Baroncelli R."/>
        </authorList>
    </citation>
    <scope>NUCLEOTIDE SEQUENCE [LARGE SCALE GENOMIC DNA]</scope>
    <source>
        <strain evidence="5">7/96</strain>
    </source>
</reference>
<dbReference type="FunCoup" id="A0A2P5IDN6">
    <property type="interactions" value="363"/>
</dbReference>
<dbReference type="OrthoDB" id="5752at2759"/>
<evidence type="ECO:0000313" key="6">
    <source>
        <dbReference type="Proteomes" id="UP000094444"/>
    </source>
</evidence>
<comment type="subcellular location">
    <subcellularLocation>
        <location evidence="1">Nucleus</location>
    </subcellularLocation>
</comment>
<accession>A0A2P5IDN6</accession>
<dbReference type="AlphaFoldDB" id="A0A2P5IDN6"/>
<evidence type="ECO:0000256" key="3">
    <source>
        <dbReference type="SAM" id="MobiDB-lite"/>
    </source>
</evidence>
<evidence type="ECO:0000256" key="1">
    <source>
        <dbReference type="ARBA" id="ARBA00004123"/>
    </source>
</evidence>
<feature type="compositionally biased region" description="Basic and acidic residues" evidence="3">
    <location>
        <begin position="994"/>
        <end position="1008"/>
    </location>
</feature>
<keyword evidence="5" id="KW-0808">Transferase</keyword>
<proteinExistence type="predicted"/>
<feature type="region of interest" description="Disordered" evidence="3">
    <location>
        <begin position="824"/>
        <end position="846"/>
    </location>
</feature>
<feature type="compositionally biased region" description="Basic and acidic residues" evidence="3">
    <location>
        <begin position="1"/>
        <end position="36"/>
    </location>
</feature>
<feature type="compositionally biased region" description="Low complexity" evidence="3">
    <location>
        <begin position="1016"/>
        <end position="1025"/>
    </location>
</feature>
<dbReference type="Pfam" id="PF12157">
    <property type="entry name" value="DUF3591"/>
    <property type="match status" value="1"/>
</dbReference>
<evidence type="ECO:0000256" key="2">
    <source>
        <dbReference type="ARBA" id="ARBA00023242"/>
    </source>
</evidence>
<dbReference type="GO" id="GO:0017025">
    <property type="term" value="F:TBP-class protein binding"/>
    <property type="evidence" value="ECO:0007669"/>
    <property type="project" value="InterPro"/>
</dbReference>
<sequence length="1105" mass="122743">MAADDEVKQVKRESASPMADHVDWATQEKDDADAIRKLFSNDPTNQPDISLEGPIDQSNKADDAFDFEDISDDDLPDEEEAANGGSEQPPALTSDGGTSNDNDDDLFGDGRESSPLVGEPALSPGAAIADADQQDIEMSGADDLADLRALNFDPEPSYPMANQDPSIPAAPESVLDLLKQTFPDFERGKILNFNELFPPRKANWVDKKPLRPPKPLVPNKLSLDIDVDQEKQFRVPGPASQTTLQMIQAAEKNGLVSLLVPEPVDPVDLEIFRADEPDSEMELVGGFTLRDIETVCEDWDDIIDPPQRLRQESPGPALAEEDDDWFLEMGIDRPAPKRRKVSHLVGLPEISRFIAPSFDNFEEATARSAKRVRLDMNDPYLLIDEVETERPAKRPKTNQKMKRMADGKMAQDITQRFNVSNDDAYEALKENVRDKVRATLGGIQVEHSIPARKLLWPYYQVKMPDPSAFSYHRPAFRVLKQINKSLGWAKPRWKNRRDVKGQRVTDLYKESREVSLNDNSTAVLFEYCEEIPTVLSNFGMGSKVVNYFRVNKSAEEKPAVKPPIGETKVLLPEDRSPFANFGDVNKGETVPTLQNQMYRAPIFQHQPRKTDFLIGRITNSKEGSQYYMRKINHLYVVGQNFPSIEVPGPHSRKVTNTSKNRLKMLSYRLINKKGFVALNDITTHVKDSNDAQNRQKLKEFLSFNKDARHWTLKEGEKQMDSETINSMVQPEDVCLMDAMQVGTYEVEKSGFAVDALNPDKEAGEGESLAVHLTPWNTSKAFIDATTGKAMLKLRGEGDPTGRGLGFSFIRTSMKGGFLNVYHEQGPQSTSADALERERKANGGHSYNVKKQNDAYAEVIADIWGKQKETLSEAAVHDDADVQPQDDEDDRFNAQSQVAAATPRFDEGFSQVSRSAISARNARRKLRIVRTVKLPDGTQEEQEEVIEDAGVIAQYTRARRELEEADIDVYNIQWTGNEERDRVIRSKLEQEELRLKKNRERRQQREKQKGGARASLSGPSGRLSVVGVGGGGFDGAGGSAGAGGVGGGSGPMSPEPSIEKGGTTRKCANCGQVGHIKTNKKLCPMLNGTMSNKVGGDDTTGTYGET</sequence>
<keyword evidence="2" id="KW-0539">Nucleus</keyword>
<name>A0A2P5IDN6_DIAHE</name>
<feature type="domain" description="Transcription initiation factor TFIID subunit 1 histone acetyltransferase" evidence="4">
    <location>
        <begin position="417"/>
        <end position="870"/>
    </location>
</feature>
<dbReference type="GO" id="GO:0016251">
    <property type="term" value="F:RNA polymerase II general transcription initiation factor activity"/>
    <property type="evidence" value="ECO:0007669"/>
    <property type="project" value="InterPro"/>
</dbReference>
<dbReference type="GO" id="GO:0051123">
    <property type="term" value="P:RNA polymerase II preinitiation complex assembly"/>
    <property type="evidence" value="ECO:0007669"/>
    <property type="project" value="TreeGrafter"/>
</dbReference>
<dbReference type="InterPro" id="IPR022591">
    <property type="entry name" value="TAF1_HAT_dom"/>
</dbReference>
<dbReference type="Proteomes" id="UP000094444">
    <property type="component" value="Unassembled WGS sequence"/>
</dbReference>
<dbReference type="PANTHER" id="PTHR13900">
    <property type="entry name" value="TRANSCRIPTION INITIATION FACTOR TFIID"/>
    <property type="match status" value="1"/>
</dbReference>
<dbReference type="InParanoid" id="A0A2P5IDN6"/>
<dbReference type="InterPro" id="IPR040240">
    <property type="entry name" value="TAF1"/>
</dbReference>
<evidence type="ECO:0000313" key="5">
    <source>
        <dbReference type="EMBL" id="POS80620.1"/>
    </source>
</evidence>
<evidence type="ECO:0000259" key="4">
    <source>
        <dbReference type="Pfam" id="PF12157"/>
    </source>
</evidence>